<dbReference type="AlphaFoldDB" id="A0A0R3QC27"/>
<accession>A0A0R3QC27</accession>
<organism evidence="1">
    <name type="scientific">Brugia timori</name>
    <dbReference type="NCBI Taxonomy" id="42155"/>
    <lineage>
        <taxon>Eukaryota</taxon>
        <taxon>Metazoa</taxon>
        <taxon>Ecdysozoa</taxon>
        <taxon>Nematoda</taxon>
        <taxon>Chromadorea</taxon>
        <taxon>Rhabditida</taxon>
        <taxon>Spirurina</taxon>
        <taxon>Spiruromorpha</taxon>
        <taxon>Filarioidea</taxon>
        <taxon>Onchocercidae</taxon>
        <taxon>Brugia</taxon>
    </lineage>
</organism>
<dbReference type="WBParaSite" id="BTMF_0000390701-mRNA-1">
    <property type="protein sequence ID" value="BTMF_0000390701-mRNA-1"/>
    <property type="gene ID" value="BTMF_0000390701"/>
</dbReference>
<protein>
    <submittedName>
        <fullName evidence="1">Ovule protein</fullName>
    </submittedName>
</protein>
<name>A0A0R3QC27_9BILA</name>
<proteinExistence type="predicted"/>
<sequence>LIFALTTRLLRNNNNNIFHPSRRSSLSIFVFFHIHLLMHIP</sequence>
<reference evidence="1" key="1">
    <citation type="submission" date="2017-02" db="UniProtKB">
        <authorList>
            <consortium name="WormBaseParasite"/>
        </authorList>
    </citation>
    <scope>IDENTIFICATION</scope>
</reference>
<evidence type="ECO:0000313" key="1">
    <source>
        <dbReference type="WBParaSite" id="BTMF_0000390701-mRNA-1"/>
    </source>
</evidence>